<dbReference type="InterPro" id="IPR013154">
    <property type="entry name" value="ADH-like_N"/>
</dbReference>
<dbReference type="InterPro" id="IPR013149">
    <property type="entry name" value="ADH-like_C"/>
</dbReference>
<reference evidence="7" key="2">
    <citation type="journal article" date="2018" name="Nat. Commun.">
        <title>Tailed giant Tupanvirus possesses the most complete translational apparatus of the known virosphere.</title>
        <authorList>
            <person name="Abrahao J."/>
            <person name="Silva L."/>
            <person name="Silva L.S."/>
            <person name="Khalil J.Y.B."/>
            <person name="Rodrigues R."/>
            <person name="Arantes T."/>
            <person name="Assis F."/>
            <person name="Boratto P."/>
            <person name="Andrade M."/>
            <person name="Kroon E.G."/>
            <person name="Ribeiro B."/>
            <person name="Bergier I."/>
            <person name="Seligmann H."/>
            <person name="Ghigo E."/>
            <person name="Colson P."/>
            <person name="Levasseur A."/>
            <person name="Kroemer G."/>
            <person name="Raoult D."/>
            <person name="La Scola B."/>
        </authorList>
    </citation>
    <scope>NUCLEOTIDE SEQUENCE [LARGE SCALE GENOMIC DNA]</scope>
    <source>
        <strain evidence="7">Soda lake</strain>
    </source>
</reference>
<evidence type="ECO:0000256" key="2">
    <source>
        <dbReference type="ARBA" id="ARBA00022723"/>
    </source>
</evidence>
<sequence>MYSDKIQKYQKKMELVDNNNIDKKNLYQRKLDYYNGLHEPVCQKDKSKQKNEMTNNNFDYNKLTDDINLLLKPIIYSQEKYELNIDTPDAIKAVGYGTLHKDFPLVKMIFDRRTPKDNDVVIEILYCGVCHSDWHVIKNEWKNSKYPVIVGHEITGQVLKVGKNVTKFKVGDYVAVGPNYNSCRRCCQCDNGFEQYCLNDTTEVYNMPDRRDGELKPTGPITYGGYSNIIVVNEYYVLSLPEGTKLDKIAPVLCAGATMYTPLKYMNIKKGSRVGIAGIGGLGHIGIKLAKALGAEVVAITRTPDKLSDAKRLGSDESLLVTDMDSLKPYHNWFDLIIDTIPFNHDLMPYIDLIAPQGTLWIIGSFFSMATDFNLVNRSGRIIRGSSIAGIADTQEIINLCVENNIYPEIIPIKIQDLNNTHHNIINSKVRYRYVVDMSTIYQ</sequence>
<dbReference type="SUPFAM" id="SSF50129">
    <property type="entry name" value="GroES-like"/>
    <property type="match status" value="1"/>
</dbReference>
<dbReference type="GO" id="GO:0016616">
    <property type="term" value="F:oxidoreductase activity, acting on the CH-OH group of donors, NAD or NADP as acceptor"/>
    <property type="evidence" value="ECO:0007669"/>
    <property type="project" value="InterPro"/>
</dbReference>
<dbReference type="GeneID" id="80519055"/>
<dbReference type="Gene3D" id="3.90.180.10">
    <property type="entry name" value="Medium-chain alcohol dehydrogenases, catalytic domain"/>
    <property type="match status" value="1"/>
</dbReference>
<evidence type="ECO:0000256" key="1">
    <source>
        <dbReference type="ARBA" id="ARBA00001947"/>
    </source>
</evidence>
<accession>A0A6N1NMG8</accession>
<proteinExistence type="predicted"/>
<keyword evidence="4" id="KW-0560">Oxidoreductase</keyword>
<evidence type="ECO:0000259" key="6">
    <source>
        <dbReference type="Pfam" id="PF08240"/>
    </source>
</evidence>
<dbReference type="FunFam" id="3.40.50.720:FF:000022">
    <property type="entry name" value="Cinnamyl alcohol dehydrogenase"/>
    <property type="match status" value="1"/>
</dbReference>
<dbReference type="PANTHER" id="PTHR42683">
    <property type="entry name" value="ALDEHYDE REDUCTASE"/>
    <property type="match status" value="1"/>
</dbReference>
<dbReference type="InterPro" id="IPR036291">
    <property type="entry name" value="NAD(P)-bd_dom_sf"/>
</dbReference>
<dbReference type="CDD" id="cd05283">
    <property type="entry name" value="CAD1"/>
    <property type="match status" value="1"/>
</dbReference>
<dbReference type="InterPro" id="IPR011032">
    <property type="entry name" value="GroES-like_sf"/>
</dbReference>
<name>A0A6N1NMG8_9VIRU</name>
<comment type="cofactor">
    <cofactor evidence="1">
        <name>Zn(2+)</name>
        <dbReference type="ChEBI" id="CHEBI:29105"/>
    </cofactor>
</comment>
<dbReference type="Pfam" id="PF00107">
    <property type="entry name" value="ADH_zinc_N"/>
    <property type="match status" value="1"/>
</dbReference>
<keyword evidence="3" id="KW-0862">Zinc</keyword>
<evidence type="ECO:0000259" key="5">
    <source>
        <dbReference type="Pfam" id="PF00107"/>
    </source>
</evidence>
<keyword evidence="2" id="KW-0479">Metal-binding</keyword>
<dbReference type="InterPro" id="IPR002328">
    <property type="entry name" value="ADH_Zn_CS"/>
</dbReference>
<feature type="domain" description="Alcohol dehydrogenase-like N-terminal" evidence="6">
    <location>
        <begin position="117"/>
        <end position="242"/>
    </location>
</feature>
<dbReference type="RefSeq" id="YP_010782291.1">
    <property type="nucleotide sequence ID" value="NC_075039.1"/>
</dbReference>
<evidence type="ECO:0000313" key="7">
    <source>
        <dbReference type="EMBL" id="QKU35619.1"/>
    </source>
</evidence>
<dbReference type="Gene3D" id="3.40.50.720">
    <property type="entry name" value="NAD(P)-binding Rossmann-like Domain"/>
    <property type="match status" value="1"/>
</dbReference>
<reference evidence="7" key="1">
    <citation type="submission" date="2017-01" db="EMBL/GenBank/DDBJ databases">
        <authorList>
            <person name="Assis F.L."/>
            <person name="Abrahao J.S."/>
            <person name="Silva L."/>
            <person name="Khalil J.B."/>
            <person name="Rodrigues R."/>
            <person name="Silva L.S."/>
            <person name="Arantes T."/>
            <person name="Boratto P."/>
            <person name="Andrade M."/>
            <person name="Kroon E.G."/>
            <person name="Ribeiro B."/>
            <person name="Bergier I."/>
            <person name="Seligmann H."/>
            <person name="Ghigo E."/>
            <person name="Colson P."/>
            <person name="Levasseur A."/>
            <person name="Raoult D."/>
            <person name="Scola B.L."/>
        </authorList>
    </citation>
    <scope>NUCLEOTIDE SEQUENCE</scope>
    <source>
        <strain evidence="7">Soda lake</strain>
    </source>
</reference>
<dbReference type="EMBL" id="KY523104">
    <property type="protein sequence ID" value="QKU35619.1"/>
    <property type="molecule type" value="Genomic_DNA"/>
</dbReference>
<dbReference type="PROSITE" id="PS00059">
    <property type="entry name" value="ADH_ZINC"/>
    <property type="match status" value="1"/>
</dbReference>
<feature type="domain" description="Alcohol dehydrogenase-like C-terminal" evidence="5">
    <location>
        <begin position="281"/>
        <end position="401"/>
    </location>
</feature>
<dbReference type="Pfam" id="PF08240">
    <property type="entry name" value="ADH_N"/>
    <property type="match status" value="1"/>
</dbReference>
<protein>
    <submittedName>
        <fullName evidence="7">Alcohol dehydrogenase</fullName>
    </submittedName>
</protein>
<dbReference type="GO" id="GO:0008270">
    <property type="term" value="F:zinc ion binding"/>
    <property type="evidence" value="ECO:0007669"/>
    <property type="project" value="InterPro"/>
</dbReference>
<dbReference type="SUPFAM" id="SSF51735">
    <property type="entry name" value="NAD(P)-binding Rossmann-fold domains"/>
    <property type="match status" value="1"/>
</dbReference>
<organism evidence="7">
    <name type="scientific">Tupanvirus soda lake</name>
    <dbReference type="NCBI Taxonomy" id="2126985"/>
    <lineage>
        <taxon>Viruses</taxon>
        <taxon>Varidnaviria</taxon>
        <taxon>Bamfordvirae</taxon>
        <taxon>Nucleocytoviricota</taxon>
        <taxon>Megaviricetes</taxon>
        <taxon>Imitervirales</taxon>
        <taxon>Mimiviridae</taxon>
        <taxon>Megamimivirinae</taxon>
        <taxon>Tupanvirus</taxon>
        <taxon>Tupanvirus salinum</taxon>
    </lineage>
</organism>
<dbReference type="InterPro" id="IPR047109">
    <property type="entry name" value="CAD-like"/>
</dbReference>
<evidence type="ECO:0000256" key="3">
    <source>
        <dbReference type="ARBA" id="ARBA00022833"/>
    </source>
</evidence>
<evidence type="ECO:0000256" key="4">
    <source>
        <dbReference type="ARBA" id="ARBA00023002"/>
    </source>
</evidence>
<dbReference type="KEGG" id="vg:80519055"/>